<keyword evidence="1" id="KW-0472">Membrane</keyword>
<accession>R4KBD0</accession>
<dbReference type="KEGG" id="cpas:Clopa_2049"/>
<evidence type="ECO:0000313" key="3">
    <source>
        <dbReference type="Proteomes" id="UP000013523"/>
    </source>
</evidence>
<dbReference type="Proteomes" id="UP000013523">
    <property type="component" value="Chromosome"/>
</dbReference>
<feature type="transmembrane region" description="Helical" evidence="1">
    <location>
        <begin position="57"/>
        <end position="75"/>
    </location>
</feature>
<evidence type="ECO:0008006" key="4">
    <source>
        <dbReference type="Google" id="ProtNLM"/>
    </source>
</evidence>
<keyword evidence="1" id="KW-0812">Transmembrane</keyword>
<dbReference type="OrthoDB" id="2243651at2"/>
<feature type="transmembrane region" description="Helical" evidence="1">
    <location>
        <begin position="110"/>
        <end position="133"/>
    </location>
</feature>
<name>R4KBD0_CLOPA</name>
<keyword evidence="1" id="KW-1133">Transmembrane helix</keyword>
<dbReference type="InterPro" id="IPR031360">
    <property type="entry name" value="TrpP"/>
</dbReference>
<dbReference type="PATRIC" id="fig|86416.3.peg.2020"/>
<protein>
    <recommendedName>
        <fullName evidence="4">Tryptophan transport protein</fullName>
    </recommendedName>
</protein>
<feature type="transmembrane region" description="Helical" evidence="1">
    <location>
        <begin position="139"/>
        <end position="163"/>
    </location>
</feature>
<dbReference type="EMBL" id="CP003261">
    <property type="protein sequence ID" value="AGK96935.1"/>
    <property type="molecule type" value="Genomic_DNA"/>
</dbReference>
<dbReference type="Pfam" id="PF17099">
    <property type="entry name" value="TrpP"/>
    <property type="match status" value="1"/>
</dbReference>
<dbReference type="STRING" id="86416.Clopa_2049"/>
<keyword evidence="3" id="KW-1185">Reference proteome</keyword>
<evidence type="ECO:0000313" key="2">
    <source>
        <dbReference type="EMBL" id="AGK96935.1"/>
    </source>
</evidence>
<dbReference type="HOGENOM" id="CLU_126994_0_0_9"/>
<gene>
    <name evidence="2" type="ORF">Clopa_2049</name>
</gene>
<organism evidence="2 3">
    <name type="scientific">Clostridium pasteurianum BC1</name>
    <dbReference type="NCBI Taxonomy" id="86416"/>
    <lineage>
        <taxon>Bacteria</taxon>
        <taxon>Bacillati</taxon>
        <taxon>Bacillota</taxon>
        <taxon>Clostridia</taxon>
        <taxon>Eubacteriales</taxon>
        <taxon>Clostridiaceae</taxon>
        <taxon>Clostridium</taxon>
    </lineage>
</organism>
<dbReference type="RefSeq" id="WP_015615243.1">
    <property type="nucleotide sequence ID" value="NC_021182.1"/>
</dbReference>
<sequence>MSSKNDVRKLVTIALLLAIGMVLYQITPGVVMGMRPNFLLAMMFIAIILADDYKLTILIGLVSGIYCAIISTFPGGQVGNIVDKLITCQVVFLMFKAMKDRIPKQIMVAIIGLVCTAVSGTVFLLTVSVVAGLPKSFTTLLLAVVLPAVIANAIISVILYNAVNISLKYSRR</sequence>
<dbReference type="AlphaFoldDB" id="R4KBD0"/>
<feature type="transmembrane region" description="Helical" evidence="1">
    <location>
        <begin position="7"/>
        <end position="26"/>
    </location>
</feature>
<dbReference type="Gene3D" id="1.10.1760.20">
    <property type="match status" value="1"/>
</dbReference>
<dbReference type="eggNOG" id="ENOG5032SBU">
    <property type="taxonomic scope" value="Bacteria"/>
</dbReference>
<reference evidence="2 3" key="1">
    <citation type="submission" date="2012-01" db="EMBL/GenBank/DDBJ databases">
        <title>Complete sequence of chromosome of Clostridium pasteurianum BC1.</title>
        <authorList>
            <consortium name="US DOE Joint Genome Institute"/>
            <person name="Lucas S."/>
            <person name="Han J."/>
            <person name="Lapidus A."/>
            <person name="Cheng J.-F."/>
            <person name="Goodwin L."/>
            <person name="Pitluck S."/>
            <person name="Peters L."/>
            <person name="Mikhailova N."/>
            <person name="Teshima H."/>
            <person name="Detter J.C."/>
            <person name="Han C."/>
            <person name="Tapia R."/>
            <person name="Land M."/>
            <person name="Hauser L."/>
            <person name="Kyrpides N."/>
            <person name="Ivanova N."/>
            <person name="Pagani I."/>
            <person name="Dunn J."/>
            <person name="Taghavi S."/>
            <person name="Francis A."/>
            <person name="van der Lelie D."/>
            <person name="Woyke T."/>
        </authorList>
    </citation>
    <scope>NUCLEOTIDE SEQUENCE [LARGE SCALE GENOMIC DNA]</scope>
    <source>
        <strain evidence="2 3">BC1</strain>
    </source>
</reference>
<proteinExistence type="predicted"/>
<evidence type="ECO:0000256" key="1">
    <source>
        <dbReference type="SAM" id="Phobius"/>
    </source>
</evidence>